<name>A0ACC3C3B3_PYRYE</name>
<reference evidence="1" key="1">
    <citation type="submission" date="2019-11" db="EMBL/GenBank/DDBJ databases">
        <title>Nori genome reveals adaptations in red seaweeds to the harsh intertidal environment.</title>
        <authorList>
            <person name="Wang D."/>
            <person name="Mao Y."/>
        </authorList>
    </citation>
    <scope>NUCLEOTIDE SEQUENCE</scope>
    <source>
        <tissue evidence="1">Gametophyte</tissue>
    </source>
</reference>
<keyword evidence="2" id="KW-1185">Reference proteome</keyword>
<accession>A0ACC3C3B3</accession>
<proteinExistence type="predicted"/>
<evidence type="ECO:0000313" key="2">
    <source>
        <dbReference type="Proteomes" id="UP000798662"/>
    </source>
</evidence>
<dbReference type="EMBL" id="CM020619">
    <property type="protein sequence ID" value="KAK1864799.1"/>
    <property type="molecule type" value="Genomic_DNA"/>
</dbReference>
<comment type="caution">
    <text evidence="1">The sequence shown here is derived from an EMBL/GenBank/DDBJ whole genome shotgun (WGS) entry which is preliminary data.</text>
</comment>
<organism evidence="1 2">
    <name type="scientific">Pyropia yezoensis</name>
    <name type="common">Susabi-nori</name>
    <name type="synonym">Porphyra yezoensis</name>
    <dbReference type="NCBI Taxonomy" id="2788"/>
    <lineage>
        <taxon>Eukaryota</taxon>
        <taxon>Rhodophyta</taxon>
        <taxon>Bangiophyceae</taxon>
        <taxon>Bangiales</taxon>
        <taxon>Bangiaceae</taxon>
        <taxon>Pyropia</taxon>
    </lineage>
</organism>
<evidence type="ECO:0000313" key="1">
    <source>
        <dbReference type="EMBL" id="KAK1864799.1"/>
    </source>
</evidence>
<protein>
    <submittedName>
        <fullName evidence="1">Uncharacterized protein</fullName>
    </submittedName>
</protein>
<sequence length="848" mass="92053">MALRPNKGDGPVCRMDLRGASPRLADALDGRAVAGGTFGSPDAGGGTPGATGGRRGGAGRTPALVRRPSFSSLWAEPLRPTVDAAAASGRPLLSGGWRDTLRAATALGARLPLVRWVVRSVAILFVLLLVLRPDASDDDALFRSLFAMSARRRVEAARLAVPAADVAPGVSIVGVCMNRGATLETSLASWLAVKSVDEVVLVDWSSEPPLRAVVDKVVAAAPSSAAAKRRLKVIRVEGETAWVLSRAYNLGVGASSYDKVLRTDCDYTLDPDFVAHHELDTSTDAMAAAVARASALRARNASLPSGKEVKLTAEDGSALPPGHYYSGNYQLARNENEVHLNGAVYVTRADFMAVGGYDERIQTYGWDDEDLYGRLASVNMVKRNISYDHIGHVQHGDTARAQTGVKFVTVEIDLNSLLLDSLPPWSPTMFASAYAAPSSKAGVSSSSAPGVTVAAKQVPRSLAKLVTKEQYEKAWGLALGRRLSNDYQVPWDIMLTMSLGTKERLLRRLMGRDETGSPAAATAAAPPLRPRVLFCHVMHGLGNRLRALGSCMSFAKATNRELLVIWERDSHIQAKYTDLFATELAVLDSFNPKWPMAGQEKYDPSWRAFKFFNYMEMEGGGAKKGEWIEDVPDKHIYYKGAYIMEAPAELTSWDADNEQLRSLTPVPAIATRLDALETEHGLSAKSQLIGVHIRNRTLDKDIKNVDFVKEYGDSATLTMEMWRRKSNYRTFLAEMKRIISVEDPKAKFYVATDTYDVVAELERELPGRIVSVPRTCDDRDGECVRMALLDMYCLSRTRSLLGSNWSSFTEAAERLGGIKAKLAGQDFGATPPAAATAAAATVEGVKKP</sequence>
<gene>
    <name evidence="1" type="ORF">I4F81_007341</name>
</gene>
<dbReference type="Proteomes" id="UP000798662">
    <property type="component" value="Chromosome 2"/>
</dbReference>